<protein>
    <submittedName>
        <fullName evidence="1">Uncharacterized protein</fullName>
    </submittedName>
</protein>
<gene>
    <name evidence="1" type="ORF">GGR88_001287</name>
</gene>
<organism evidence="1 2">
    <name type="scientific">Sphingomonas jejuensis</name>
    <dbReference type="NCBI Taxonomy" id="904715"/>
    <lineage>
        <taxon>Bacteria</taxon>
        <taxon>Pseudomonadati</taxon>
        <taxon>Pseudomonadota</taxon>
        <taxon>Alphaproteobacteria</taxon>
        <taxon>Sphingomonadales</taxon>
        <taxon>Sphingomonadaceae</taxon>
        <taxon>Sphingomonas</taxon>
    </lineage>
</organism>
<keyword evidence="2" id="KW-1185">Reference proteome</keyword>
<dbReference type="EMBL" id="JAATJE010000001">
    <property type="protein sequence ID" value="NJC33813.1"/>
    <property type="molecule type" value="Genomic_DNA"/>
</dbReference>
<accession>A0ABX0XKE2</accession>
<evidence type="ECO:0000313" key="1">
    <source>
        <dbReference type="EMBL" id="NJC33813.1"/>
    </source>
</evidence>
<evidence type="ECO:0000313" key="2">
    <source>
        <dbReference type="Proteomes" id="UP000734218"/>
    </source>
</evidence>
<reference evidence="1 2" key="1">
    <citation type="submission" date="2020-03" db="EMBL/GenBank/DDBJ databases">
        <title>Genomic Encyclopedia of Type Strains, Phase IV (KMG-IV): sequencing the most valuable type-strain genomes for metagenomic binning, comparative biology and taxonomic classification.</title>
        <authorList>
            <person name="Goeker M."/>
        </authorList>
    </citation>
    <scope>NUCLEOTIDE SEQUENCE [LARGE SCALE GENOMIC DNA]</scope>
    <source>
        <strain evidence="1 2">DSM 27651</strain>
    </source>
</reference>
<sequence>MILLVAGATISGIAAVAASARNRAELPSSPQSEIAAKE</sequence>
<comment type="caution">
    <text evidence="1">The sequence shown here is derived from an EMBL/GenBank/DDBJ whole genome shotgun (WGS) entry which is preliminary data.</text>
</comment>
<dbReference type="Proteomes" id="UP000734218">
    <property type="component" value="Unassembled WGS sequence"/>
</dbReference>
<proteinExistence type="predicted"/>
<name>A0ABX0XKE2_9SPHN</name>